<feature type="compositionally biased region" description="Basic and acidic residues" evidence="1">
    <location>
        <begin position="102"/>
        <end position="122"/>
    </location>
</feature>
<feature type="compositionally biased region" description="Low complexity" evidence="1">
    <location>
        <begin position="128"/>
        <end position="144"/>
    </location>
</feature>
<gene>
    <name evidence="2" type="ORF">ACFOEK_04140</name>
</gene>
<name>A0ABV7HF80_9GAMM</name>
<comment type="caution">
    <text evidence="2">The sequence shown here is derived from an EMBL/GenBank/DDBJ whole genome shotgun (WGS) entry which is preliminary data.</text>
</comment>
<evidence type="ECO:0000313" key="3">
    <source>
        <dbReference type="Proteomes" id="UP001595476"/>
    </source>
</evidence>
<organism evidence="2 3">
    <name type="scientific">Litoribrevibacter euphylliae</name>
    <dbReference type="NCBI Taxonomy" id="1834034"/>
    <lineage>
        <taxon>Bacteria</taxon>
        <taxon>Pseudomonadati</taxon>
        <taxon>Pseudomonadota</taxon>
        <taxon>Gammaproteobacteria</taxon>
        <taxon>Oceanospirillales</taxon>
        <taxon>Oceanospirillaceae</taxon>
        <taxon>Litoribrevibacter</taxon>
    </lineage>
</organism>
<dbReference type="RefSeq" id="WP_386716577.1">
    <property type="nucleotide sequence ID" value="NZ_JBHRSZ010000002.1"/>
</dbReference>
<feature type="compositionally biased region" description="Basic and acidic residues" evidence="1">
    <location>
        <begin position="145"/>
        <end position="154"/>
    </location>
</feature>
<sequence>MFEVIFQGKVIEGADEQEVRANVGRMFKADDAKLNALFSGKTVVIKGGLDEATAQKYLAAMNKAGAQAEIRSVQKKEAPKPQNPASFMAKDFSKPSMSAVAKAHEERKHERVERVEKVKEAEPIGIPVPEVSEASSEEVQAAMEALKHSDEKPPEQVSATATEKDKKQGDQQSVGDLSIAPTGSLILPESKEEPVEAPDTDHLTVKPMDGYLVEPEPEKEVEVPDTSHLKLKE</sequence>
<protein>
    <submittedName>
        <fullName evidence="2">Uncharacterized protein</fullName>
    </submittedName>
</protein>
<dbReference type="EMBL" id="JBHRSZ010000002">
    <property type="protein sequence ID" value="MFC3150206.1"/>
    <property type="molecule type" value="Genomic_DNA"/>
</dbReference>
<feature type="compositionally biased region" description="Basic and acidic residues" evidence="1">
    <location>
        <begin position="189"/>
        <end position="204"/>
    </location>
</feature>
<accession>A0ABV7HF80</accession>
<proteinExistence type="predicted"/>
<reference evidence="3" key="1">
    <citation type="journal article" date="2019" name="Int. J. Syst. Evol. Microbiol.">
        <title>The Global Catalogue of Microorganisms (GCM) 10K type strain sequencing project: providing services to taxonomists for standard genome sequencing and annotation.</title>
        <authorList>
            <consortium name="The Broad Institute Genomics Platform"/>
            <consortium name="The Broad Institute Genome Sequencing Center for Infectious Disease"/>
            <person name="Wu L."/>
            <person name="Ma J."/>
        </authorList>
    </citation>
    <scope>NUCLEOTIDE SEQUENCE [LARGE SCALE GENOMIC DNA]</scope>
    <source>
        <strain evidence="3">KCTC 52438</strain>
    </source>
</reference>
<keyword evidence="3" id="KW-1185">Reference proteome</keyword>
<dbReference type="Proteomes" id="UP001595476">
    <property type="component" value="Unassembled WGS sequence"/>
</dbReference>
<evidence type="ECO:0000313" key="2">
    <source>
        <dbReference type="EMBL" id="MFC3150206.1"/>
    </source>
</evidence>
<feature type="region of interest" description="Disordered" evidence="1">
    <location>
        <begin position="74"/>
        <end position="233"/>
    </location>
</feature>
<evidence type="ECO:0000256" key="1">
    <source>
        <dbReference type="SAM" id="MobiDB-lite"/>
    </source>
</evidence>
<feature type="compositionally biased region" description="Basic and acidic residues" evidence="1">
    <location>
        <begin position="216"/>
        <end position="233"/>
    </location>
</feature>